<protein>
    <recommendedName>
        <fullName evidence="10">Sugar phosphate phosphatase</fullName>
        <ecNumber evidence="10">2.1.1.-</ecNumber>
        <ecNumber evidence="10">3.1.3.-</ecNumber>
    </recommendedName>
</protein>
<keyword evidence="4" id="KW-0533">Nickel</keyword>
<evidence type="ECO:0000256" key="8">
    <source>
        <dbReference type="ARBA" id="ARBA00045980"/>
    </source>
</evidence>
<organism evidence="12">
    <name type="scientific">Panstrongylus megistus</name>
    <dbReference type="NCBI Taxonomy" id="65343"/>
    <lineage>
        <taxon>Eukaryota</taxon>
        <taxon>Metazoa</taxon>
        <taxon>Ecdysozoa</taxon>
        <taxon>Arthropoda</taxon>
        <taxon>Hexapoda</taxon>
        <taxon>Insecta</taxon>
        <taxon>Pterygota</taxon>
        <taxon>Neoptera</taxon>
        <taxon>Paraneoptera</taxon>
        <taxon>Hemiptera</taxon>
        <taxon>Heteroptera</taxon>
        <taxon>Panheteroptera</taxon>
        <taxon>Cimicomorpha</taxon>
        <taxon>Reduviidae</taxon>
        <taxon>Triatominae</taxon>
        <taxon>Panstrongylus</taxon>
    </lineage>
</organism>
<evidence type="ECO:0000256" key="3">
    <source>
        <dbReference type="ARBA" id="ARBA00009519"/>
    </source>
</evidence>
<dbReference type="PANTHER" id="PTHR12260:SF6">
    <property type="entry name" value="DAMAGE-CONTROL PHOSPHATASE ARMT1"/>
    <property type="match status" value="1"/>
</dbReference>
<comment type="similarity">
    <text evidence="3 10">Belongs to the damage-control phosphatase family. Sugar phosphate phosphatase III subfamily.</text>
</comment>
<evidence type="ECO:0000256" key="7">
    <source>
        <dbReference type="ARBA" id="ARBA00023211"/>
    </source>
</evidence>
<reference evidence="12" key="1">
    <citation type="journal article" date="2015" name="J. Med. Entomol.">
        <title>A Deep Insight Into the Sialotranscriptome of the Chagas Disease Vector, Panstrongylus megistus (Hemiptera: Heteroptera).</title>
        <authorList>
            <person name="Ribeiro J.M."/>
            <person name="Schwarz A."/>
            <person name="Francischetti I.M."/>
        </authorList>
    </citation>
    <scope>NUCLEOTIDE SEQUENCE</scope>
    <source>
        <tissue evidence="12">Salivary glands</tissue>
    </source>
</reference>
<evidence type="ECO:0000256" key="10">
    <source>
        <dbReference type="RuleBase" id="RU367030"/>
    </source>
</evidence>
<dbReference type="GO" id="GO:0032259">
    <property type="term" value="P:methylation"/>
    <property type="evidence" value="ECO:0007669"/>
    <property type="project" value="UniProtKB-KW"/>
</dbReference>
<comment type="catalytic activity">
    <reaction evidence="2 10">
        <text>beta-D-fructose 1-phosphate + H2O = D-fructose + phosphate</text>
        <dbReference type="Rhea" id="RHEA:35603"/>
        <dbReference type="ChEBI" id="CHEBI:15377"/>
        <dbReference type="ChEBI" id="CHEBI:37721"/>
        <dbReference type="ChEBI" id="CHEBI:43474"/>
        <dbReference type="ChEBI" id="CHEBI:138881"/>
    </reaction>
</comment>
<keyword evidence="5 10" id="KW-0479">Metal-binding</keyword>
<evidence type="ECO:0000256" key="4">
    <source>
        <dbReference type="ARBA" id="ARBA00022596"/>
    </source>
</evidence>
<keyword evidence="10" id="KW-0489">Methyltransferase</keyword>
<comment type="catalytic activity">
    <reaction evidence="1 10">
        <text>L-glutamyl-[protein] + S-adenosyl-L-methionine = [protein]-L-glutamate 5-O-methyl ester + S-adenosyl-L-homocysteine</text>
        <dbReference type="Rhea" id="RHEA:24452"/>
        <dbReference type="Rhea" id="RHEA-COMP:10208"/>
        <dbReference type="Rhea" id="RHEA-COMP:10311"/>
        <dbReference type="ChEBI" id="CHEBI:29973"/>
        <dbReference type="ChEBI" id="CHEBI:57856"/>
        <dbReference type="ChEBI" id="CHEBI:59789"/>
        <dbReference type="ChEBI" id="CHEBI:82795"/>
    </reaction>
</comment>
<dbReference type="GO" id="GO:0008983">
    <property type="term" value="F:protein-glutamate O-methyltransferase activity"/>
    <property type="evidence" value="ECO:0007669"/>
    <property type="project" value="RHEA"/>
</dbReference>
<comment type="catalytic activity">
    <reaction evidence="9 10">
        <text>beta-D-fructose 6-phosphate = dihydroxyacetone + D-glyceraldehyde 3-phosphate</text>
        <dbReference type="Rhea" id="RHEA:28002"/>
        <dbReference type="ChEBI" id="CHEBI:16016"/>
        <dbReference type="ChEBI" id="CHEBI:57634"/>
        <dbReference type="ChEBI" id="CHEBI:59776"/>
    </reaction>
</comment>
<dbReference type="Gene3D" id="3.40.50.10880">
    <property type="entry name" value="Uncharacterised protein PF01937, DUF89, domain 3"/>
    <property type="match status" value="1"/>
</dbReference>
<evidence type="ECO:0000256" key="2">
    <source>
        <dbReference type="ARBA" id="ARBA00001326"/>
    </source>
</evidence>
<dbReference type="EC" id="2.1.1.-" evidence="10"/>
<proteinExistence type="evidence at transcript level"/>
<comment type="function">
    <text evidence="8 10">Metal-dependent phosphatase that shows phosphatase activity against several substrates, including fructose-1-phosphate and fructose-6-phosphate. Its preference for fructose-1-phosphate, a strong glycating agent that causes DNA damage rather than a canonical yeast metabolite, suggests a damage-control function in hexose phosphate metabolism. Has also been shown to have O-methyltransferase activity that methylates glutamate residues of target proteins to form gamma-glutamyl methyl ester residues. Possibly methylates PCNA, suggesting it is involved in the DNA damage response.</text>
</comment>
<dbReference type="PANTHER" id="PTHR12260">
    <property type="entry name" value="DAMAGE-CONTROL PHOSPHATASE ARMT1"/>
    <property type="match status" value="1"/>
</dbReference>
<evidence type="ECO:0000256" key="9">
    <source>
        <dbReference type="ARBA" id="ARBA00048809"/>
    </source>
</evidence>
<feature type="domain" description="Damage-control phosphatase ARMT1-like metal-binding" evidence="11">
    <location>
        <begin position="28"/>
        <end position="416"/>
    </location>
</feature>
<keyword evidence="10" id="KW-0808">Transferase</keyword>
<dbReference type="GO" id="GO:0046872">
    <property type="term" value="F:metal ion binding"/>
    <property type="evidence" value="ECO:0007669"/>
    <property type="project" value="UniProtKB-UniRule"/>
</dbReference>
<evidence type="ECO:0000259" key="11">
    <source>
        <dbReference type="Pfam" id="PF01937"/>
    </source>
</evidence>
<dbReference type="InterPro" id="IPR036075">
    <property type="entry name" value="ARMT-1-like_metal-bd_sf"/>
</dbReference>
<dbReference type="Gene3D" id="1.20.930.60">
    <property type="match status" value="1"/>
</dbReference>
<name>A0A069DTK8_9HEMI</name>
<dbReference type="Pfam" id="PF01937">
    <property type="entry name" value="ARMT1-like_dom"/>
    <property type="match status" value="1"/>
</dbReference>
<evidence type="ECO:0000256" key="5">
    <source>
        <dbReference type="ARBA" id="ARBA00022723"/>
    </source>
</evidence>
<dbReference type="GO" id="GO:0006974">
    <property type="term" value="P:DNA damage response"/>
    <property type="evidence" value="ECO:0007669"/>
    <property type="project" value="TreeGrafter"/>
</dbReference>
<keyword evidence="6 10" id="KW-0378">Hydrolase</keyword>
<evidence type="ECO:0000313" key="12">
    <source>
        <dbReference type="EMBL" id="JAC87398.1"/>
    </source>
</evidence>
<dbReference type="AlphaFoldDB" id="A0A069DTK8"/>
<dbReference type="GO" id="GO:0103026">
    <property type="term" value="F:fructose-1-phosphatase activity"/>
    <property type="evidence" value="ECO:0007669"/>
    <property type="project" value="RHEA"/>
</dbReference>
<dbReference type="EC" id="3.1.3.-" evidence="10"/>
<accession>A0A069DTK8</accession>
<sequence length="441" mass="50926">MKIIVDSSTPQNVKLSAKYKRSFAYPSMTHRIPVILTKVVDYLSRDKAIIIKCYGEDAKEEIKAAIGEISQLKNHMLTSKKFECFSSDDPDTGVWNSHLNRKEDLGENLNYFESDWLFSECYVYRRVREIFATKDLLKSLDPFSSQKTELLKTSLPAVGSLFHYLSENEILDSTRIMELTHMQSEFCHLMKLSLWGNRFDLSLKQDSSVEDILNQAKEWDEYLIVDDSPKLFSTLCSTDNTEKIVDFIMDNDGMEILCDLCLADLLVTRFHIKKVNFRVKPIPWFVSDVIPRDFQQVVSSVACYPIEVYQSIGKRWQKYLDTGVWTVLCDQYWCLGKTYPEMCAEDPQLYSDLQESSLIIMKGDLNYRKLLQDINWEPTTPFSKAVGDFHPAPLIVLRTSKSDLICGLRPGQAEKVSQKHPDWLISGNYGIMQFNSYSDKN</sequence>
<evidence type="ECO:0000256" key="6">
    <source>
        <dbReference type="ARBA" id="ARBA00022801"/>
    </source>
</evidence>
<dbReference type="GO" id="GO:0097023">
    <property type="term" value="F:fructose 6-phosphate aldolase activity"/>
    <property type="evidence" value="ECO:0007669"/>
    <property type="project" value="RHEA"/>
</dbReference>
<dbReference type="InterPro" id="IPR039763">
    <property type="entry name" value="ARMT1"/>
</dbReference>
<dbReference type="EMBL" id="GBGD01001491">
    <property type="protein sequence ID" value="JAC87398.1"/>
    <property type="molecule type" value="mRNA"/>
</dbReference>
<dbReference type="GO" id="GO:0005634">
    <property type="term" value="C:nucleus"/>
    <property type="evidence" value="ECO:0007669"/>
    <property type="project" value="TreeGrafter"/>
</dbReference>
<comment type="cofactor">
    <cofactor evidence="10">
        <name>Mn(2+)</name>
        <dbReference type="ChEBI" id="CHEBI:29035"/>
    </cofactor>
    <cofactor evidence="10">
        <name>Ni(2+)</name>
        <dbReference type="ChEBI" id="CHEBI:49786"/>
    </cofactor>
</comment>
<keyword evidence="7 10" id="KW-0464">Manganese</keyword>
<evidence type="ECO:0000256" key="1">
    <source>
        <dbReference type="ARBA" id="ARBA00000807"/>
    </source>
</evidence>
<dbReference type="InterPro" id="IPR002791">
    <property type="entry name" value="ARMT1-like_metal-bd"/>
</dbReference>
<dbReference type="SUPFAM" id="SSF111321">
    <property type="entry name" value="AF1104-like"/>
    <property type="match status" value="1"/>
</dbReference>
<comment type="domain">
    <text evidence="10">Subfamily III proteins have a conserved RTxK motif about 40-50 residues from the C-terminus; the threonine may be replaced by serine or cysteine.</text>
</comment>